<dbReference type="Pfam" id="PF10099">
    <property type="entry name" value="RskA_C"/>
    <property type="match status" value="1"/>
</dbReference>
<dbReference type="EMBL" id="ARXU01000003">
    <property type="protein sequence ID" value="KGD62090.1"/>
    <property type="molecule type" value="Genomic_DNA"/>
</dbReference>
<comment type="caution">
    <text evidence="2">The sequence shown here is derived from an EMBL/GenBank/DDBJ whole genome shotgun (WGS) entry which is preliminary data.</text>
</comment>
<protein>
    <recommendedName>
        <fullName evidence="1">Anti-sigma K factor RskA C-terminal domain-containing protein</fullName>
    </recommendedName>
</protein>
<accession>A0ABR4WEY0</accession>
<dbReference type="InterPro" id="IPR051474">
    <property type="entry name" value="Anti-sigma-K/W_factor"/>
</dbReference>
<feature type="domain" description="Anti-sigma K factor RskA C-terminal" evidence="1">
    <location>
        <begin position="99"/>
        <end position="220"/>
    </location>
</feature>
<dbReference type="PANTHER" id="PTHR37461:SF1">
    <property type="entry name" value="ANTI-SIGMA-K FACTOR RSKA"/>
    <property type="match status" value="1"/>
</dbReference>
<dbReference type="Proteomes" id="UP000029443">
    <property type="component" value="Unassembled WGS sequence"/>
</dbReference>
<proteinExistence type="predicted"/>
<reference evidence="2 3" key="1">
    <citation type="submission" date="2012-09" db="EMBL/GenBank/DDBJ databases">
        <title>Genome Sequence of alkane-degrading Bacterium Alcanivorax jadensis T9.</title>
        <authorList>
            <person name="Lai Q."/>
            <person name="Shao Z."/>
        </authorList>
    </citation>
    <scope>NUCLEOTIDE SEQUENCE [LARGE SCALE GENOMIC DNA]</scope>
    <source>
        <strain evidence="2 3">T9</strain>
    </source>
</reference>
<organism evidence="2 3">
    <name type="scientific">Alcanivorax jadensis T9</name>
    <dbReference type="NCBI Taxonomy" id="1177181"/>
    <lineage>
        <taxon>Bacteria</taxon>
        <taxon>Pseudomonadati</taxon>
        <taxon>Pseudomonadota</taxon>
        <taxon>Gammaproteobacteria</taxon>
        <taxon>Oceanospirillales</taxon>
        <taxon>Alcanivoracaceae</taxon>
        <taxon>Alcanivorax</taxon>
    </lineage>
</organism>
<evidence type="ECO:0000313" key="3">
    <source>
        <dbReference type="Proteomes" id="UP000029443"/>
    </source>
</evidence>
<name>A0ABR4WEY0_9GAMM</name>
<dbReference type="PANTHER" id="PTHR37461">
    <property type="entry name" value="ANTI-SIGMA-K FACTOR RSKA"/>
    <property type="match status" value="1"/>
</dbReference>
<evidence type="ECO:0000259" key="1">
    <source>
        <dbReference type="Pfam" id="PF10099"/>
    </source>
</evidence>
<dbReference type="RefSeq" id="WP_035246155.1">
    <property type="nucleotide sequence ID" value="NZ_ARXU01000003.1"/>
</dbReference>
<keyword evidence="3" id="KW-1185">Reference proteome</keyword>
<evidence type="ECO:0000313" key="2">
    <source>
        <dbReference type="EMBL" id="KGD62090.1"/>
    </source>
</evidence>
<gene>
    <name evidence="2" type="ORF">T9A_01299</name>
</gene>
<dbReference type="InterPro" id="IPR018764">
    <property type="entry name" value="RskA_C"/>
</dbReference>
<sequence>MKPDNYERNHALAAEYVVGTLQGAARRRFERWMMVSARVRRQVWYWERRLQPFNESLPEEAAPKAVWNSIEQRLFPGTAPVASRWWQTLTAWRWSTGIAVLAVFALLLWTPSPPVVTHYVGVVQSQQAEPLWLVNASADHRLSVKAMPPVQPADGGRDYQLWLLPESGAPISLALLPTGGARLQIDLSDQQVRQLLQSRSLAISLEPAGGSPTGQPTGPVVYQTRLVQM</sequence>